<feature type="binding site" evidence="9">
    <location>
        <position position="14"/>
    </location>
    <ligand>
        <name>ATP</name>
        <dbReference type="ChEBI" id="CHEBI:30616"/>
    </ligand>
</feature>
<dbReference type="FunFam" id="3.30.420.40:FF:000007">
    <property type="entry name" value="Glycerol kinase"/>
    <property type="match status" value="1"/>
</dbReference>
<comment type="catalytic activity">
    <reaction evidence="8 9">
        <text>glycerol + ATP = sn-glycerol 3-phosphate + ADP + H(+)</text>
        <dbReference type="Rhea" id="RHEA:21644"/>
        <dbReference type="ChEBI" id="CHEBI:15378"/>
        <dbReference type="ChEBI" id="CHEBI:17754"/>
        <dbReference type="ChEBI" id="CHEBI:30616"/>
        <dbReference type="ChEBI" id="CHEBI:57597"/>
        <dbReference type="ChEBI" id="CHEBI:456216"/>
        <dbReference type="EC" id="2.7.1.30"/>
    </reaction>
</comment>
<evidence type="ECO:0000256" key="4">
    <source>
        <dbReference type="ARBA" id="ARBA00022741"/>
    </source>
</evidence>
<feature type="binding site" evidence="9">
    <location>
        <position position="83"/>
    </location>
    <ligand>
        <name>sn-glycerol 3-phosphate</name>
        <dbReference type="ChEBI" id="CHEBI:57597"/>
    </ligand>
</feature>
<evidence type="ECO:0000256" key="8">
    <source>
        <dbReference type="ARBA" id="ARBA00052101"/>
    </source>
</evidence>
<feature type="binding site" evidence="9">
    <location>
        <position position="15"/>
    </location>
    <ligand>
        <name>ATP</name>
        <dbReference type="ChEBI" id="CHEBI:30616"/>
    </ligand>
</feature>
<protein>
    <recommendedName>
        <fullName evidence="9">Glycerol kinase</fullName>
        <ecNumber evidence="9">2.7.1.30</ecNumber>
    </recommendedName>
    <alternativeName>
        <fullName evidence="9">ATP:glycerol 3-phosphotransferase</fullName>
    </alternativeName>
    <alternativeName>
        <fullName evidence="9">Glycerokinase</fullName>
        <shortName evidence="9">GK</shortName>
    </alternativeName>
</protein>
<feature type="binding site" evidence="9">
    <location>
        <position position="267"/>
    </location>
    <ligand>
        <name>ADP</name>
        <dbReference type="ChEBI" id="CHEBI:456216"/>
    </ligand>
</feature>
<evidence type="ECO:0000256" key="1">
    <source>
        <dbReference type="ARBA" id="ARBA00005190"/>
    </source>
</evidence>
<feature type="binding site" evidence="9">
    <location>
        <position position="411"/>
    </location>
    <ligand>
        <name>ATP</name>
        <dbReference type="ChEBI" id="CHEBI:30616"/>
    </ligand>
</feature>
<keyword evidence="4 9" id="KW-0547">Nucleotide-binding</keyword>
<feature type="binding site" evidence="9">
    <location>
        <position position="415"/>
    </location>
    <ligand>
        <name>ADP</name>
        <dbReference type="ChEBI" id="CHEBI:456216"/>
    </ligand>
</feature>
<comment type="similarity">
    <text evidence="2 9 10">Belongs to the FGGY kinase family.</text>
</comment>
<proteinExistence type="inferred from homology"/>
<feature type="binding site" evidence="9">
    <location>
        <position position="246"/>
    </location>
    <ligand>
        <name>glycerol</name>
        <dbReference type="ChEBI" id="CHEBI:17754"/>
    </ligand>
</feature>
<feature type="binding site" evidence="9">
    <location>
        <position position="411"/>
    </location>
    <ligand>
        <name>ADP</name>
        <dbReference type="ChEBI" id="CHEBI:456216"/>
    </ligand>
</feature>
<feature type="binding site" evidence="9">
    <location>
        <position position="267"/>
    </location>
    <ligand>
        <name>ATP</name>
        <dbReference type="ChEBI" id="CHEBI:30616"/>
    </ligand>
</feature>
<comment type="function">
    <text evidence="9">Key enzyme in the regulation of glycerol uptake and metabolism. Catalyzes the phosphorylation of glycerol to yield sn-glycerol 3-phosphate.</text>
</comment>
<dbReference type="InterPro" id="IPR043129">
    <property type="entry name" value="ATPase_NBD"/>
</dbReference>
<dbReference type="AlphaFoldDB" id="A0A1N6VRE6"/>
<feature type="binding site" evidence="9">
    <location>
        <position position="13"/>
    </location>
    <ligand>
        <name>ADP</name>
        <dbReference type="ChEBI" id="CHEBI:456216"/>
    </ligand>
</feature>
<dbReference type="PIRSF" id="PIRSF000538">
    <property type="entry name" value="GlpK"/>
    <property type="match status" value="1"/>
</dbReference>
<dbReference type="NCBIfam" id="TIGR01311">
    <property type="entry name" value="glycerol_kin"/>
    <property type="match status" value="1"/>
</dbReference>
<evidence type="ECO:0000256" key="2">
    <source>
        <dbReference type="ARBA" id="ARBA00009156"/>
    </source>
</evidence>
<evidence type="ECO:0000256" key="9">
    <source>
        <dbReference type="HAMAP-Rule" id="MF_00186"/>
    </source>
</evidence>
<gene>
    <name evidence="9" type="primary">glpK</name>
    <name evidence="13" type="ORF">SAMN05920897_11560</name>
</gene>
<dbReference type="HAMAP" id="MF_00186">
    <property type="entry name" value="Glycerol_kin"/>
    <property type="match status" value="1"/>
</dbReference>
<dbReference type="Pfam" id="PF00370">
    <property type="entry name" value="FGGY_N"/>
    <property type="match status" value="1"/>
</dbReference>
<dbReference type="InterPro" id="IPR018484">
    <property type="entry name" value="FGGY_N"/>
</dbReference>
<evidence type="ECO:0000256" key="10">
    <source>
        <dbReference type="RuleBase" id="RU003733"/>
    </source>
</evidence>
<feature type="binding site" evidence="9">
    <location>
        <position position="310"/>
    </location>
    <ligand>
        <name>ATP</name>
        <dbReference type="ChEBI" id="CHEBI:30616"/>
    </ligand>
</feature>
<reference evidence="13 14" key="1">
    <citation type="submission" date="2017-01" db="EMBL/GenBank/DDBJ databases">
        <authorList>
            <person name="Mah S.A."/>
            <person name="Swanson W.J."/>
            <person name="Moy G.W."/>
            <person name="Vacquier V.D."/>
        </authorList>
    </citation>
    <scope>NUCLEOTIDE SEQUENCE [LARGE SCALE GENOMIC DNA]</scope>
    <source>
        <strain evidence="13 14">ASpG1</strain>
    </source>
</reference>
<dbReference type="Proteomes" id="UP000186400">
    <property type="component" value="Unassembled WGS sequence"/>
</dbReference>
<feature type="domain" description="Carbohydrate kinase FGGY C-terminal" evidence="12">
    <location>
        <begin position="262"/>
        <end position="450"/>
    </location>
</feature>
<dbReference type="STRING" id="159291.SAMN05920897_11560"/>
<dbReference type="InterPro" id="IPR018483">
    <property type="entry name" value="Carb_kinase_FGGY_CS"/>
</dbReference>
<keyword evidence="5 9" id="KW-0418">Kinase</keyword>
<evidence type="ECO:0000313" key="14">
    <source>
        <dbReference type="Proteomes" id="UP000186400"/>
    </source>
</evidence>
<dbReference type="InterPro" id="IPR000577">
    <property type="entry name" value="Carb_kinase_FGGY"/>
</dbReference>
<dbReference type="PANTHER" id="PTHR10196:SF69">
    <property type="entry name" value="GLYCEROL KINASE"/>
    <property type="match status" value="1"/>
</dbReference>
<organism evidence="13 14">
    <name type="scientific">Alkalispirochaeta americana</name>
    <dbReference type="NCBI Taxonomy" id="159291"/>
    <lineage>
        <taxon>Bacteria</taxon>
        <taxon>Pseudomonadati</taxon>
        <taxon>Spirochaetota</taxon>
        <taxon>Spirochaetia</taxon>
        <taxon>Spirochaetales</taxon>
        <taxon>Spirochaetaceae</taxon>
        <taxon>Alkalispirochaeta</taxon>
    </lineage>
</organism>
<name>A0A1N6VRE6_9SPIO</name>
<dbReference type="Gene3D" id="3.30.420.40">
    <property type="match status" value="2"/>
</dbReference>
<dbReference type="GO" id="GO:0005524">
    <property type="term" value="F:ATP binding"/>
    <property type="evidence" value="ECO:0007669"/>
    <property type="project" value="UniProtKB-UniRule"/>
</dbReference>
<dbReference type="CDD" id="cd07786">
    <property type="entry name" value="FGGY_EcGK_like"/>
    <property type="match status" value="1"/>
</dbReference>
<dbReference type="PROSITE" id="PS00445">
    <property type="entry name" value="FGGY_KINASES_2"/>
    <property type="match status" value="1"/>
</dbReference>
<dbReference type="UniPathway" id="UPA00618">
    <property type="reaction ID" value="UER00672"/>
</dbReference>
<evidence type="ECO:0000256" key="5">
    <source>
        <dbReference type="ARBA" id="ARBA00022777"/>
    </source>
</evidence>
<dbReference type="SUPFAM" id="SSF53067">
    <property type="entry name" value="Actin-like ATPase domain"/>
    <property type="match status" value="2"/>
</dbReference>
<feature type="binding site" evidence="9">
    <location>
        <position position="83"/>
    </location>
    <ligand>
        <name>glycerol</name>
        <dbReference type="ChEBI" id="CHEBI:17754"/>
    </ligand>
</feature>
<dbReference type="OrthoDB" id="9805576at2"/>
<feature type="binding site" evidence="9">
    <location>
        <position position="13"/>
    </location>
    <ligand>
        <name>sn-glycerol 3-phosphate</name>
        <dbReference type="ChEBI" id="CHEBI:57597"/>
    </ligand>
</feature>
<evidence type="ECO:0000259" key="11">
    <source>
        <dbReference type="Pfam" id="PF00370"/>
    </source>
</evidence>
<keyword evidence="14" id="KW-1185">Reference proteome</keyword>
<dbReference type="RefSeq" id="WP_076489455.1">
    <property type="nucleotide sequence ID" value="NZ_FTMS01000015.1"/>
</dbReference>
<dbReference type="GO" id="GO:0019563">
    <property type="term" value="P:glycerol catabolic process"/>
    <property type="evidence" value="ECO:0007669"/>
    <property type="project" value="UniProtKB-UniRule"/>
</dbReference>
<evidence type="ECO:0000256" key="6">
    <source>
        <dbReference type="ARBA" id="ARBA00022798"/>
    </source>
</evidence>
<feature type="binding site" evidence="9">
    <location>
        <position position="245"/>
    </location>
    <ligand>
        <name>sn-glycerol 3-phosphate</name>
        <dbReference type="ChEBI" id="CHEBI:57597"/>
    </ligand>
</feature>
<dbReference type="InterPro" id="IPR018485">
    <property type="entry name" value="FGGY_C"/>
</dbReference>
<dbReference type="NCBIfam" id="NF000756">
    <property type="entry name" value="PRK00047.1"/>
    <property type="match status" value="1"/>
</dbReference>
<keyword evidence="7 9" id="KW-0067">ATP-binding</keyword>
<dbReference type="InterPro" id="IPR005999">
    <property type="entry name" value="Glycerol_kin"/>
</dbReference>
<feature type="binding site" evidence="9">
    <location>
        <position position="245"/>
    </location>
    <ligand>
        <name>glycerol</name>
        <dbReference type="ChEBI" id="CHEBI:17754"/>
    </ligand>
</feature>
<dbReference type="PROSITE" id="PS00933">
    <property type="entry name" value="FGGY_KINASES_1"/>
    <property type="match status" value="1"/>
</dbReference>
<feature type="binding site" evidence="9">
    <location>
        <position position="314"/>
    </location>
    <ligand>
        <name>ATP</name>
        <dbReference type="ChEBI" id="CHEBI:30616"/>
    </ligand>
</feature>
<accession>A0A1N6VRE6</accession>
<keyword evidence="6 9" id="KW-0319">Glycerol metabolism</keyword>
<dbReference type="EMBL" id="FTMS01000015">
    <property type="protein sequence ID" value="SIQ80432.1"/>
    <property type="molecule type" value="Genomic_DNA"/>
</dbReference>
<evidence type="ECO:0000313" key="13">
    <source>
        <dbReference type="EMBL" id="SIQ80432.1"/>
    </source>
</evidence>
<dbReference type="Pfam" id="PF02782">
    <property type="entry name" value="FGGY_C"/>
    <property type="match status" value="1"/>
</dbReference>
<feature type="binding site" evidence="9">
    <location>
        <position position="17"/>
    </location>
    <ligand>
        <name>ADP</name>
        <dbReference type="ChEBI" id="CHEBI:456216"/>
    </ligand>
</feature>
<feature type="binding site" evidence="9">
    <location>
        <position position="13"/>
    </location>
    <ligand>
        <name>ATP</name>
        <dbReference type="ChEBI" id="CHEBI:30616"/>
    </ligand>
</feature>
<dbReference type="GO" id="GO:0005829">
    <property type="term" value="C:cytosol"/>
    <property type="evidence" value="ECO:0007669"/>
    <property type="project" value="UniProtKB-ARBA"/>
</dbReference>
<evidence type="ECO:0000256" key="7">
    <source>
        <dbReference type="ARBA" id="ARBA00022840"/>
    </source>
</evidence>
<feature type="binding site" evidence="9">
    <location>
        <position position="135"/>
    </location>
    <ligand>
        <name>sn-glycerol 3-phosphate</name>
        <dbReference type="ChEBI" id="CHEBI:57597"/>
    </ligand>
</feature>
<evidence type="ECO:0000256" key="3">
    <source>
        <dbReference type="ARBA" id="ARBA00022679"/>
    </source>
</evidence>
<sequence>MAAKYVMAFDAGTTSSRAILFDHGGDIVAVAQQEFPQIYPKPGWVEHDPMDIWATQSGVARQVIEKAGAKPDEVSAIGITNQRETTIVWEKSTGKPVMNGIVWQDRRTAGICDEMKKKGLESYVKENTGLVIDAYFSGTKVKWILDNVPGARAKADAGELLMGTVDSWLIWKLTGGKVHVTDYSNASRTMLFNIKDLKWDEKMMKELGVPASMLPEVRPSSEIYGHTDEKTFGGAKIPVAAAIGDQQGALFGQACFEVGMAKNTYGTGSFVLLNTGTKRVPSNTGLLTTIAWGLDGKVEYALEGAIFVTGAAVQWLRDELKIVADAADTNYFASKVNDTNGVYMVPAFVGLGAPYWDQYARAAIVGLTRGANRDHIVRATLESIAYQTRDVIDCMEKDSGIENKELKVDGGASMNNFLMQFQADIIGVPVLRPKIVETTARGSAFLAGLASGFWKNKGDLATAFVLDRKFDPSIDKAERDKLYKGWQKAVTKAMDWEDH</sequence>
<feature type="binding site" evidence="9">
    <location>
        <position position="310"/>
    </location>
    <ligand>
        <name>ADP</name>
        <dbReference type="ChEBI" id="CHEBI:456216"/>
    </ligand>
</feature>
<dbReference type="PANTHER" id="PTHR10196">
    <property type="entry name" value="SUGAR KINASE"/>
    <property type="match status" value="1"/>
</dbReference>
<dbReference type="GO" id="GO:0006072">
    <property type="term" value="P:glycerol-3-phosphate metabolic process"/>
    <property type="evidence" value="ECO:0007669"/>
    <property type="project" value="InterPro"/>
</dbReference>
<keyword evidence="3 9" id="KW-0808">Transferase</keyword>
<comment type="activity regulation">
    <text evidence="9">Inhibited by fructose 1,6-bisphosphate (FBP).</text>
</comment>
<feature type="domain" description="Carbohydrate kinase FGGY N-terminal" evidence="11">
    <location>
        <begin position="5"/>
        <end position="252"/>
    </location>
</feature>
<feature type="binding site" evidence="9">
    <location>
        <position position="84"/>
    </location>
    <ligand>
        <name>glycerol</name>
        <dbReference type="ChEBI" id="CHEBI:17754"/>
    </ligand>
</feature>
<dbReference type="EC" id="2.7.1.30" evidence="9"/>
<feature type="binding site" evidence="9">
    <location>
        <position position="84"/>
    </location>
    <ligand>
        <name>sn-glycerol 3-phosphate</name>
        <dbReference type="ChEBI" id="CHEBI:57597"/>
    </ligand>
</feature>
<dbReference type="GO" id="GO:0004370">
    <property type="term" value="F:glycerol kinase activity"/>
    <property type="evidence" value="ECO:0007669"/>
    <property type="project" value="UniProtKB-UniRule"/>
</dbReference>
<evidence type="ECO:0000259" key="12">
    <source>
        <dbReference type="Pfam" id="PF02782"/>
    </source>
</evidence>
<feature type="binding site" evidence="9">
    <location>
        <position position="135"/>
    </location>
    <ligand>
        <name>glycerol</name>
        <dbReference type="ChEBI" id="CHEBI:17754"/>
    </ligand>
</feature>
<comment type="pathway">
    <text evidence="1 9">Polyol metabolism; glycerol degradation via glycerol kinase pathway; sn-glycerol 3-phosphate from glycerol: step 1/1.</text>
</comment>
<dbReference type="FunFam" id="3.30.420.40:FF:000008">
    <property type="entry name" value="Glycerol kinase"/>
    <property type="match status" value="1"/>
</dbReference>